<name>A0A9J5XTD7_SOLCO</name>
<protein>
    <submittedName>
        <fullName evidence="1">Uncharacterized protein</fullName>
    </submittedName>
</protein>
<evidence type="ECO:0000313" key="2">
    <source>
        <dbReference type="Proteomes" id="UP000824120"/>
    </source>
</evidence>
<comment type="caution">
    <text evidence="1">The sequence shown here is derived from an EMBL/GenBank/DDBJ whole genome shotgun (WGS) entry which is preliminary data.</text>
</comment>
<keyword evidence="2" id="KW-1185">Reference proteome</keyword>
<gene>
    <name evidence="1" type="ORF">H5410_041353</name>
</gene>
<reference evidence="1 2" key="1">
    <citation type="submission" date="2020-09" db="EMBL/GenBank/DDBJ databases">
        <title>De no assembly of potato wild relative species, Solanum commersonii.</title>
        <authorList>
            <person name="Cho K."/>
        </authorList>
    </citation>
    <scope>NUCLEOTIDE SEQUENCE [LARGE SCALE GENOMIC DNA]</scope>
    <source>
        <strain evidence="1">LZ3.2</strain>
        <tissue evidence="1">Leaf</tissue>
    </source>
</reference>
<dbReference type="EMBL" id="JACXVP010000008">
    <property type="protein sequence ID" value="KAG5590839.1"/>
    <property type="molecule type" value="Genomic_DNA"/>
</dbReference>
<evidence type="ECO:0000313" key="1">
    <source>
        <dbReference type="EMBL" id="KAG5590839.1"/>
    </source>
</evidence>
<sequence>MVELPMTFLRNSDEGASTSKEIEEGGYRERNMLDLSRSRYVQRSKKRCFQFNRDKRGLLGERNHVGGHVTEGPTSEPLGGHLIFNTGPSHLGLFKAQILKKLPQEPEPFICDVNC</sequence>
<accession>A0A9J5XTD7</accession>
<dbReference type="Proteomes" id="UP000824120">
    <property type="component" value="Chromosome 8"/>
</dbReference>
<organism evidence="1 2">
    <name type="scientific">Solanum commersonii</name>
    <name type="common">Commerson's wild potato</name>
    <name type="synonym">Commerson's nightshade</name>
    <dbReference type="NCBI Taxonomy" id="4109"/>
    <lineage>
        <taxon>Eukaryota</taxon>
        <taxon>Viridiplantae</taxon>
        <taxon>Streptophyta</taxon>
        <taxon>Embryophyta</taxon>
        <taxon>Tracheophyta</taxon>
        <taxon>Spermatophyta</taxon>
        <taxon>Magnoliopsida</taxon>
        <taxon>eudicotyledons</taxon>
        <taxon>Gunneridae</taxon>
        <taxon>Pentapetalae</taxon>
        <taxon>asterids</taxon>
        <taxon>lamiids</taxon>
        <taxon>Solanales</taxon>
        <taxon>Solanaceae</taxon>
        <taxon>Solanoideae</taxon>
        <taxon>Solaneae</taxon>
        <taxon>Solanum</taxon>
    </lineage>
</organism>
<dbReference type="AlphaFoldDB" id="A0A9J5XTD7"/>
<proteinExistence type="predicted"/>